<reference evidence="7 8" key="1">
    <citation type="submission" date="2016-10" db="EMBL/GenBank/DDBJ databases">
        <authorList>
            <person name="Varghese N."/>
            <person name="Submissions S."/>
        </authorList>
    </citation>
    <scope>NUCLEOTIDE SEQUENCE [LARGE SCALE GENOMIC DNA]</scope>
    <source>
        <strain evidence="7 8">DSM 18839</strain>
    </source>
</reference>
<dbReference type="RefSeq" id="WP_084618762.1">
    <property type="nucleotide sequence ID" value="NZ_FNBW01000002.1"/>
</dbReference>
<dbReference type="Gene3D" id="3.40.1090.10">
    <property type="entry name" value="Cytosolic phospholipase A2 catalytic domain"/>
    <property type="match status" value="2"/>
</dbReference>
<keyword evidence="1 4" id="KW-0378">Hydrolase</keyword>
<feature type="active site" description="Nucleophile" evidence="4">
    <location>
        <position position="89"/>
    </location>
</feature>
<feature type="region of interest" description="Disordered" evidence="5">
    <location>
        <begin position="1"/>
        <end position="49"/>
    </location>
</feature>
<feature type="short sequence motif" description="GXSXG" evidence="4">
    <location>
        <begin position="87"/>
        <end position="91"/>
    </location>
</feature>
<dbReference type="InterPro" id="IPR002641">
    <property type="entry name" value="PNPLA_dom"/>
</dbReference>
<feature type="short sequence motif" description="DGA/G" evidence="4">
    <location>
        <begin position="241"/>
        <end position="243"/>
    </location>
</feature>
<name>A0A8G2F1U3_9PROT</name>
<comment type="caution">
    <text evidence="7">The sequence shown here is derived from an EMBL/GenBank/DDBJ whole genome shotgun (WGS) entry which is preliminary data.</text>
</comment>
<proteinExistence type="predicted"/>
<dbReference type="SUPFAM" id="SSF52151">
    <property type="entry name" value="FabD/lysophospholipase-like"/>
    <property type="match status" value="1"/>
</dbReference>
<feature type="short sequence motif" description="GXGXXG" evidence="4">
    <location>
        <begin position="59"/>
        <end position="64"/>
    </location>
</feature>
<keyword evidence="3 4" id="KW-0443">Lipid metabolism</keyword>
<keyword evidence="2 4" id="KW-0442">Lipid degradation</keyword>
<dbReference type="InterPro" id="IPR050301">
    <property type="entry name" value="NTE"/>
</dbReference>
<dbReference type="InterPro" id="IPR016035">
    <property type="entry name" value="Acyl_Trfase/lysoPLipase"/>
</dbReference>
<dbReference type="PROSITE" id="PS51635">
    <property type="entry name" value="PNPLA"/>
    <property type="match status" value="1"/>
</dbReference>
<feature type="compositionally biased region" description="Basic and acidic residues" evidence="5">
    <location>
        <begin position="10"/>
        <end position="41"/>
    </location>
</feature>
<sequence>MAPRPKSPGRRSDGKDDPARHEAKVPARLRAEAEAAVEPKRPRSKAGPQVKRINLALQGGGSHGAFTWGVLDALLEDPRVTFDAISGTSAGAMNAVVLAAGWAENGRQGARDKLDAFWEAVADAGRFSPIQRTWTDRLLGNWRVDSSPGYLTLDFLSRFLSPYQTNPLKINPLRDVLVDLVDIDKARHEADIKLFISATNVRSGKIRVFENHELSIDAVMASACLPTMFQAVEVEGEHYYDGGYMGNPALYPLIYNSECRDIVIVQINPMYRDTVPTDAREIMDRVNEISFNSTLMREMRAIHFVNRLIAAGKLDPEAYRVTRIHMIEASEEMQDMHASSKLNAERAFLHHLRDIGRTVATTWLEESFGCVGTQSSIDVRGTFL</sequence>
<feature type="domain" description="PNPLA" evidence="6">
    <location>
        <begin position="55"/>
        <end position="254"/>
    </location>
</feature>
<keyword evidence="8" id="KW-1185">Reference proteome</keyword>
<evidence type="ECO:0000256" key="5">
    <source>
        <dbReference type="SAM" id="MobiDB-lite"/>
    </source>
</evidence>
<evidence type="ECO:0000256" key="2">
    <source>
        <dbReference type="ARBA" id="ARBA00022963"/>
    </source>
</evidence>
<evidence type="ECO:0000256" key="3">
    <source>
        <dbReference type="ARBA" id="ARBA00023098"/>
    </source>
</evidence>
<dbReference type="OrthoDB" id="9807112at2"/>
<protein>
    <submittedName>
        <fullName evidence="7">NTE family protein</fullName>
    </submittedName>
</protein>
<evidence type="ECO:0000313" key="7">
    <source>
        <dbReference type="EMBL" id="SDF27701.1"/>
    </source>
</evidence>
<dbReference type="AlphaFoldDB" id="A0A8G2F1U3"/>
<evidence type="ECO:0000259" key="6">
    <source>
        <dbReference type="PROSITE" id="PS51635"/>
    </source>
</evidence>
<evidence type="ECO:0000313" key="8">
    <source>
        <dbReference type="Proteomes" id="UP000198615"/>
    </source>
</evidence>
<evidence type="ECO:0000256" key="1">
    <source>
        <dbReference type="ARBA" id="ARBA00022801"/>
    </source>
</evidence>
<accession>A0A8G2F1U3</accession>
<dbReference type="PANTHER" id="PTHR14226">
    <property type="entry name" value="NEUROPATHY TARGET ESTERASE/SWISS CHEESE D.MELANOGASTER"/>
    <property type="match status" value="1"/>
</dbReference>
<organism evidence="7 8">
    <name type="scientific">Thalassobaculum litoreum DSM 18839</name>
    <dbReference type="NCBI Taxonomy" id="1123362"/>
    <lineage>
        <taxon>Bacteria</taxon>
        <taxon>Pseudomonadati</taxon>
        <taxon>Pseudomonadota</taxon>
        <taxon>Alphaproteobacteria</taxon>
        <taxon>Rhodospirillales</taxon>
        <taxon>Thalassobaculaceae</taxon>
        <taxon>Thalassobaculum</taxon>
    </lineage>
</organism>
<dbReference type="Pfam" id="PF01734">
    <property type="entry name" value="Patatin"/>
    <property type="match status" value="1"/>
</dbReference>
<dbReference type="GO" id="GO:0016042">
    <property type="term" value="P:lipid catabolic process"/>
    <property type="evidence" value="ECO:0007669"/>
    <property type="project" value="UniProtKB-UniRule"/>
</dbReference>
<dbReference type="GO" id="GO:0016787">
    <property type="term" value="F:hydrolase activity"/>
    <property type="evidence" value="ECO:0007669"/>
    <property type="project" value="UniProtKB-UniRule"/>
</dbReference>
<evidence type="ECO:0000256" key="4">
    <source>
        <dbReference type="PROSITE-ProRule" id="PRU01161"/>
    </source>
</evidence>
<dbReference type="Proteomes" id="UP000198615">
    <property type="component" value="Unassembled WGS sequence"/>
</dbReference>
<dbReference type="PANTHER" id="PTHR14226:SF78">
    <property type="entry name" value="SLR0060 PROTEIN"/>
    <property type="match status" value="1"/>
</dbReference>
<gene>
    <name evidence="7" type="ORF">SAMN05660686_00863</name>
</gene>
<feature type="active site" description="Proton acceptor" evidence="4">
    <location>
        <position position="241"/>
    </location>
</feature>
<dbReference type="EMBL" id="FNBW01000002">
    <property type="protein sequence ID" value="SDF27701.1"/>
    <property type="molecule type" value="Genomic_DNA"/>
</dbReference>